<evidence type="ECO:0000256" key="6">
    <source>
        <dbReference type="ARBA" id="ARBA00023303"/>
    </source>
</evidence>
<keyword evidence="10" id="KW-0479">Metal-binding</keyword>
<keyword evidence="3 10" id="KW-0812">Transmembrane</keyword>
<name>A0ABT2F4G3_9STRE</name>
<evidence type="ECO:0000256" key="7">
    <source>
        <dbReference type="ARBA" id="ARBA00035120"/>
    </source>
</evidence>
<keyword evidence="10" id="KW-0406">Ion transport</keyword>
<evidence type="ECO:0000256" key="9">
    <source>
        <dbReference type="ARBA" id="ARBA00049940"/>
    </source>
</evidence>
<dbReference type="Proteomes" id="UP001206548">
    <property type="component" value="Unassembled WGS sequence"/>
</dbReference>
<dbReference type="HAMAP" id="MF_00454">
    <property type="entry name" value="FluC"/>
    <property type="match status" value="1"/>
</dbReference>
<feature type="transmembrane region" description="Helical" evidence="10">
    <location>
        <begin position="26"/>
        <end position="47"/>
    </location>
</feature>
<proteinExistence type="inferred from homology"/>
<keyword evidence="5 10" id="KW-0472">Membrane</keyword>
<keyword evidence="10" id="KW-0915">Sodium</keyword>
<sequence length="108" mass="12057">MTIIYMLLCCGVGALLRFYLSRWNVAPAYLGTFFANILGCFCLGLSYHYCQDSSVYLLLATGFCGGLTTYSTFQTELLSLLRTPKYLVVYVISTYSLGFLAICVGYFI</sequence>
<evidence type="ECO:0000313" key="12">
    <source>
        <dbReference type="Proteomes" id="UP001206548"/>
    </source>
</evidence>
<dbReference type="RefSeq" id="WP_259136362.1">
    <property type="nucleotide sequence ID" value="NZ_JANUXX010000001.1"/>
</dbReference>
<comment type="caution">
    <text evidence="11">The sequence shown here is derived from an EMBL/GenBank/DDBJ whole genome shotgun (WGS) entry which is preliminary data.</text>
</comment>
<keyword evidence="12" id="KW-1185">Reference proteome</keyword>
<comment type="catalytic activity">
    <reaction evidence="8">
        <text>fluoride(in) = fluoride(out)</text>
        <dbReference type="Rhea" id="RHEA:76159"/>
        <dbReference type="ChEBI" id="CHEBI:17051"/>
    </reaction>
    <physiologicalReaction direction="left-to-right" evidence="8">
        <dbReference type="Rhea" id="RHEA:76160"/>
    </physiologicalReaction>
</comment>
<comment type="subcellular location">
    <subcellularLocation>
        <location evidence="1 10">Cell membrane</location>
        <topology evidence="1 10">Multi-pass membrane protein</topology>
    </subcellularLocation>
</comment>
<comment type="similarity">
    <text evidence="7 10">Belongs to the fluoride channel Fluc/FEX (TC 1.A.43) family.</text>
</comment>
<feature type="binding site" evidence="10">
    <location>
        <position position="68"/>
    </location>
    <ligand>
        <name>Na(+)</name>
        <dbReference type="ChEBI" id="CHEBI:29101"/>
        <note>structural</note>
    </ligand>
</feature>
<evidence type="ECO:0000256" key="4">
    <source>
        <dbReference type="ARBA" id="ARBA00022989"/>
    </source>
</evidence>
<reference evidence="11 12" key="1">
    <citation type="journal article" date="2023" name="Int. J. Syst. Evol. Microbiol.">
        <title>Streptococcus sciuri sp. nov., Staphylococcus marylandisciuri sp. nov. and Staphylococcus americanisciuri sp. nov., isolated from faeces of eastern grey squirrel (Sciurus carolinensis).</title>
        <authorList>
            <person name="Volokhov D.V."/>
            <person name="Zagorodnyaya T.A."/>
            <person name="Furtak V.A."/>
            <person name="Nattanmai G."/>
            <person name="Randall L."/>
            <person name="Jose S."/>
            <person name="Gao Y."/>
            <person name="Eisenberg T."/>
            <person name="Delmonte P."/>
            <person name="Blom J."/>
            <person name="Mitchell K.K."/>
        </authorList>
    </citation>
    <scope>NUCLEOTIDE SEQUENCE [LARGE SCALE GENOMIC DNA]</scope>
    <source>
        <strain evidence="11 12">SQ9-PEA</strain>
    </source>
</reference>
<dbReference type="Pfam" id="PF02537">
    <property type="entry name" value="CRCB"/>
    <property type="match status" value="1"/>
</dbReference>
<dbReference type="EMBL" id="JANUXX010000001">
    <property type="protein sequence ID" value="MCS4487373.1"/>
    <property type="molecule type" value="Genomic_DNA"/>
</dbReference>
<feature type="transmembrane region" description="Helical" evidence="10">
    <location>
        <begin position="54"/>
        <end position="73"/>
    </location>
</feature>
<dbReference type="InterPro" id="IPR003691">
    <property type="entry name" value="FluC"/>
</dbReference>
<evidence type="ECO:0000256" key="1">
    <source>
        <dbReference type="ARBA" id="ARBA00004651"/>
    </source>
</evidence>
<protein>
    <recommendedName>
        <fullName evidence="10">Fluoride-specific ion channel FluC</fullName>
    </recommendedName>
</protein>
<keyword evidence="6 10" id="KW-0407">Ion channel</keyword>
<dbReference type="NCBIfam" id="NF010825">
    <property type="entry name" value="PRK14229.1"/>
    <property type="match status" value="1"/>
</dbReference>
<evidence type="ECO:0000313" key="11">
    <source>
        <dbReference type="EMBL" id="MCS4487373.1"/>
    </source>
</evidence>
<evidence type="ECO:0000256" key="10">
    <source>
        <dbReference type="HAMAP-Rule" id="MF_00454"/>
    </source>
</evidence>
<evidence type="ECO:0000256" key="3">
    <source>
        <dbReference type="ARBA" id="ARBA00022692"/>
    </source>
</evidence>
<feature type="transmembrane region" description="Helical" evidence="10">
    <location>
        <begin position="5"/>
        <end position="20"/>
    </location>
</feature>
<dbReference type="PANTHER" id="PTHR28259">
    <property type="entry name" value="FLUORIDE EXPORT PROTEIN 1-RELATED"/>
    <property type="match status" value="1"/>
</dbReference>
<comment type="function">
    <text evidence="9 10">Fluoride-specific ion channel. Important for reducing fluoride concentration in the cell, thus reducing its toxicity.</text>
</comment>
<feature type="transmembrane region" description="Helical" evidence="10">
    <location>
        <begin position="85"/>
        <end position="107"/>
    </location>
</feature>
<keyword evidence="4 10" id="KW-1133">Transmembrane helix</keyword>
<evidence type="ECO:0000256" key="5">
    <source>
        <dbReference type="ARBA" id="ARBA00023136"/>
    </source>
</evidence>
<accession>A0ABT2F4G3</accession>
<dbReference type="PANTHER" id="PTHR28259:SF1">
    <property type="entry name" value="FLUORIDE EXPORT PROTEIN 1-RELATED"/>
    <property type="match status" value="1"/>
</dbReference>
<comment type="activity regulation">
    <text evidence="10">Na(+) is not transported, but it plays an essential structural role and its presence is essential for fluoride channel function.</text>
</comment>
<gene>
    <name evidence="10 11" type="primary">crcB</name>
    <name evidence="10" type="synonym">fluC</name>
    <name evidence="11" type="ORF">NXS10_00040</name>
</gene>
<evidence type="ECO:0000256" key="2">
    <source>
        <dbReference type="ARBA" id="ARBA00022475"/>
    </source>
</evidence>
<organism evidence="11 12">
    <name type="scientific">Streptococcus sciuri</name>
    <dbReference type="NCBI Taxonomy" id="2973939"/>
    <lineage>
        <taxon>Bacteria</taxon>
        <taxon>Bacillati</taxon>
        <taxon>Bacillota</taxon>
        <taxon>Bacilli</taxon>
        <taxon>Lactobacillales</taxon>
        <taxon>Streptococcaceae</taxon>
        <taxon>Streptococcus</taxon>
    </lineage>
</organism>
<keyword evidence="10" id="KW-0813">Transport</keyword>
<evidence type="ECO:0000256" key="8">
    <source>
        <dbReference type="ARBA" id="ARBA00035585"/>
    </source>
</evidence>
<keyword evidence="2 10" id="KW-1003">Cell membrane</keyword>
<feature type="binding site" evidence="10">
    <location>
        <position position="65"/>
    </location>
    <ligand>
        <name>Na(+)</name>
        <dbReference type="ChEBI" id="CHEBI:29101"/>
        <note>structural</note>
    </ligand>
</feature>